<dbReference type="AlphaFoldDB" id="A0A1Y1ZNU3"/>
<organism evidence="1 2">
    <name type="scientific">Clohesyomyces aquaticus</name>
    <dbReference type="NCBI Taxonomy" id="1231657"/>
    <lineage>
        <taxon>Eukaryota</taxon>
        <taxon>Fungi</taxon>
        <taxon>Dikarya</taxon>
        <taxon>Ascomycota</taxon>
        <taxon>Pezizomycotina</taxon>
        <taxon>Dothideomycetes</taxon>
        <taxon>Pleosporomycetidae</taxon>
        <taxon>Pleosporales</taxon>
        <taxon>Lindgomycetaceae</taxon>
        <taxon>Clohesyomyces</taxon>
    </lineage>
</organism>
<comment type="caution">
    <text evidence="1">The sequence shown here is derived from an EMBL/GenBank/DDBJ whole genome shotgun (WGS) entry which is preliminary data.</text>
</comment>
<evidence type="ECO:0000313" key="2">
    <source>
        <dbReference type="Proteomes" id="UP000193144"/>
    </source>
</evidence>
<gene>
    <name evidence="1" type="ORF">BCR34DRAFT_313096</name>
</gene>
<keyword evidence="2" id="KW-1185">Reference proteome</keyword>
<dbReference type="EMBL" id="MCFA01000056">
    <property type="protein sequence ID" value="ORY11910.1"/>
    <property type="molecule type" value="Genomic_DNA"/>
</dbReference>
<dbReference type="Proteomes" id="UP000193144">
    <property type="component" value="Unassembled WGS sequence"/>
</dbReference>
<protein>
    <submittedName>
        <fullName evidence="1">Uncharacterized protein</fullName>
    </submittedName>
</protein>
<name>A0A1Y1ZNU3_9PLEO</name>
<accession>A0A1Y1ZNU3</accession>
<proteinExistence type="predicted"/>
<sequence>MRCLSGMMSLCRLRQLDAAETPEKHLGWPNHLRADDTIQSAFGTDRFCPCFRGKRGCVVRFAWSLRRGNTRCLRNFSSQRTCLIAQ</sequence>
<evidence type="ECO:0000313" key="1">
    <source>
        <dbReference type="EMBL" id="ORY11910.1"/>
    </source>
</evidence>
<reference evidence="1 2" key="1">
    <citation type="submission" date="2016-07" db="EMBL/GenBank/DDBJ databases">
        <title>Pervasive Adenine N6-methylation of Active Genes in Fungi.</title>
        <authorList>
            <consortium name="DOE Joint Genome Institute"/>
            <person name="Mondo S.J."/>
            <person name="Dannebaum R.O."/>
            <person name="Kuo R.C."/>
            <person name="Labutti K."/>
            <person name="Haridas S."/>
            <person name="Kuo A."/>
            <person name="Salamov A."/>
            <person name="Ahrendt S.R."/>
            <person name="Lipzen A."/>
            <person name="Sullivan W."/>
            <person name="Andreopoulos W.B."/>
            <person name="Clum A."/>
            <person name="Lindquist E."/>
            <person name="Daum C."/>
            <person name="Ramamoorthy G.K."/>
            <person name="Gryganskyi A."/>
            <person name="Culley D."/>
            <person name="Magnuson J.K."/>
            <person name="James T.Y."/>
            <person name="O'Malley M.A."/>
            <person name="Stajich J.E."/>
            <person name="Spatafora J.W."/>
            <person name="Visel A."/>
            <person name="Grigoriev I.V."/>
        </authorList>
    </citation>
    <scope>NUCLEOTIDE SEQUENCE [LARGE SCALE GENOMIC DNA]</scope>
    <source>
        <strain evidence="1 2">CBS 115471</strain>
    </source>
</reference>